<name>A0A0R2NLB3_9LACO</name>
<evidence type="ECO:0000313" key="3">
    <source>
        <dbReference type="Proteomes" id="UP000050920"/>
    </source>
</evidence>
<proteinExistence type="inferred from homology"/>
<dbReference type="Proteomes" id="UP000050920">
    <property type="component" value="Unassembled WGS sequence"/>
</dbReference>
<comment type="caution">
    <text evidence="2">The sequence shown here is derived from an EMBL/GenBank/DDBJ whole genome shotgun (WGS) entry which is preliminary data.</text>
</comment>
<dbReference type="InterPro" id="IPR025659">
    <property type="entry name" value="Tubby-like_C"/>
</dbReference>
<evidence type="ECO:0008006" key="4">
    <source>
        <dbReference type="Google" id="ProtNLM"/>
    </source>
</evidence>
<reference evidence="2 3" key="1">
    <citation type="journal article" date="2015" name="Genome Announc.">
        <title>Expanding the biotechnology potential of lactobacilli through comparative genomics of 213 strains and associated genera.</title>
        <authorList>
            <person name="Sun Z."/>
            <person name="Harris H.M."/>
            <person name="McCann A."/>
            <person name="Guo C."/>
            <person name="Argimon S."/>
            <person name="Zhang W."/>
            <person name="Yang X."/>
            <person name="Jeffery I.B."/>
            <person name="Cooney J.C."/>
            <person name="Kagawa T.F."/>
            <person name="Liu W."/>
            <person name="Song Y."/>
            <person name="Salvetti E."/>
            <person name="Wrobel A."/>
            <person name="Rasinkangas P."/>
            <person name="Parkhill J."/>
            <person name="Rea M.C."/>
            <person name="O'Sullivan O."/>
            <person name="Ritari J."/>
            <person name="Douillard F.P."/>
            <person name="Paul Ross R."/>
            <person name="Yang R."/>
            <person name="Briner A.E."/>
            <person name="Felis G.E."/>
            <person name="de Vos W.M."/>
            <person name="Barrangou R."/>
            <person name="Klaenhammer T.R."/>
            <person name="Caufield P.W."/>
            <person name="Cui Y."/>
            <person name="Zhang H."/>
            <person name="O'Toole P.W."/>
        </authorList>
    </citation>
    <scope>NUCLEOTIDE SEQUENCE [LARGE SCALE GENOMIC DNA]</scope>
    <source>
        <strain evidence="2 3">DSM 21115</strain>
    </source>
</reference>
<dbReference type="Gene3D" id="2.40.160.200">
    <property type="entry name" value="LURP1-related"/>
    <property type="match status" value="1"/>
</dbReference>
<dbReference type="SUPFAM" id="SSF54518">
    <property type="entry name" value="Tubby C-terminal domain-like"/>
    <property type="match status" value="1"/>
</dbReference>
<dbReference type="EMBL" id="AYGX02000122">
    <property type="protein sequence ID" value="KRO26561.1"/>
    <property type="molecule type" value="Genomic_DNA"/>
</dbReference>
<dbReference type="AlphaFoldDB" id="A0A0R2NLB3"/>
<dbReference type="RefSeq" id="WP_024625519.1">
    <property type="nucleotide sequence ID" value="NZ_AYGX02000122.1"/>
</dbReference>
<dbReference type="InterPro" id="IPR038595">
    <property type="entry name" value="LOR_sf"/>
</dbReference>
<sequence length="166" mass="18847">MRHLYLNQKILAVRDKFAVLDDQEQPVYQVAGSLFRIPKQFEITDTSGRVVGTVTKKVVALMPRFDLNIDRRTVVTIQKKVTFFKPRYELIAAGLTVQGDFWDMNFEVVRDGVVVGSVAKRWFSIGDKYEISIANDDDELIMVGLVVAIDYVKRLEAAGRRSSSSE</sequence>
<keyword evidence="3" id="KW-1185">Reference proteome</keyword>
<evidence type="ECO:0000313" key="2">
    <source>
        <dbReference type="EMBL" id="KRO26561.1"/>
    </source>
</evidence>
<protein>
    <recommendedName>
        <fullName evidence="4">LURP-one-related family protein</fullName>
    </recommendedName>
</protein>
<gene>
    <name evidence="2" type="ORF">DY78_GL000825</name>
</gene>
<accession>A0A0R2NLB3</accession>
<comment type="similarity">
    <text evidence="1">Belongs to the LOR family.</text>
</comment>
<dbReference type="Pfam" id="PF04525">
    <property type="entry name" value="LOR"/>
    <property type="match status" value="1"/>
</dbReference>
<dbReference type="InterPro" id="IPR007612">
    <property type="entry name" value="LOR"/>
</dbReference>
<organism evidence="2 3">
    <name type="scientific">Lactiplantibacillus fabifermentans DSM 21115</name>
    <dbReference type="NCBI Taxonomy" id="1413187"/>
    <lineage>
        <taxon>Bacteria</taxon>
        <taxon>Bacillati</taxon>
        <taxon>Bacillota</taxon>
        <taxon>Bacilli</taxon>
        <taxon>Lactobacillales</taxon>
        <taxon>Lactobacillaceae</taxon>
        <taxon>Lactiplantibacillus</taxon>
    </lineage>
</organism>
<evidence type="ECO:0000256" key="1">
    <source>
        <dbReference type="ARBA" id="ARBA00005437"/>
    </source>
</evidence>